<gene>
    <name evidence="1" type="ORF">AAL_02589</name>
</gene>
<accession>A0A168EQ61</accession>
<evidence type="ECO:0000313" key="1">
    <source>
        <dbReference type="EMBL" id="KZZ99038.1"/>
    </source>
</evidence>
<proteinExistence type="predicted"/>
<reference evidence="1 2" key="1">
    <citation type="journal article" date="2016" name="Genome Biol. Evol.">
        <title>Divergent and convergent evolution of fungal pathogenicity.</title>
        <authorList>
            <person name="Shang Y."/>
            <person name="Xiao G."/>
            <person name="Zheng P."/>
            <person name="Cen K."/>
            <person name="Zhan S."/>
            <person name="Wang C."/>
        </authorList>
    </citation>
    <scope>NUCLEOTIDE SEQUENCE [LARGE SCALE GENOMIC DNA]</scope>
    <source>
        <strain evidence="1 2">RCEF 2490</strain>
    </source>
</reference>
<comment type="caution">
    <text evidence="1">The sequence shown here is derived from an EMBL/GenBank/DDBJ whole genome shotgun (WGS) entry which is preliminary data.</text>
</comment>
<dbReference type="EMBL" id="AZGY01000004">
    <property type="protein sequence ID" value="KZZ99038.1"/>
    <property type="molecule type" value="Genomic_DNA"/>
</dbReference>
<dbReference type="AlphaFoldDB" id="A0A168EQ61"/>
<name>A0A168EQ61_9HYPO</name>
<organism evidence="1 2">
    <name type="scientific">Moelleriella libera RCEF 2490</name>
    <dbReference type="NCBI Taxonomy" id="1081109"/>
    <lineage>
        <taxon>Eukaryota</taxon>
        <taxon>Fungi</taxon>
        <taxon>Dikarya</taxon>
        <taxon>Ascomycota</taxon>
        <taxon>Pezizomycotina</taxon>
        <taxon>Sordariomycetes</taxon>
        <taxon>Hypocreomycetidae</taxon>
        <taxon>Hypocreales</taxon>
        <taxon>Clavicipitaceae</taxon>
        <taxon>Moelleriella</taxon>
    </lineage>
</organism>
<keyword evidence="2" id="KW-1185">Reference proteome</keyword>
<sequence length="217" mass="24612">MSAPGQAFGTLPSSHDNSFLYDYNPTTYLPAPGYELMDGLNECRSARVAEVLSDFRTLQYYITSVQTESQYAEDYNADGWVTLRQCAADGRHILECAADTQVPTSRAGEAEQMKAELKQVLLDAFSRRHAAQKIYLQQGAAQRWVEYRDMILQGQQTQGDIRPHLQACDRQLHLELASITDQHVYNELATADQSESRWTDEDPSLRSVLRWLAARPH</sequence>
<evidence type="ECO:0000313" key="2">
    <source>
        <dbReference type="Proteomes" id="UP000078544"/>
    </source>
</evidence>
<dbReference type="Proteomes" id="UP000078544">
    <property type="component" value="Unassembled WGS sequence"/>
</dbReference>
<protein>
    <submittedName>
        <fullName evidence="1">Uncharacterized protein</fullName>
    </submittedName>
</protein>
<dbReference type="OrthoDB" id="4510061at2759"/>